<feature type="region of interest" description="Disordered" evidence="1">
    <location>
        <begin position="228"/>
        <end position="281"/>
    </location>
</feature>
<keyword evidence="3" id="KW-1185">Reference proteome</keyword>
<dbReference type="EMBL" id="JBBNAF010000001">
    <property type="protein sequence ID" value="KAK9169341.1"/>
    <property type="molecule type" value="Genomic_DNA"/>
</dbReference>
<name>A0AAP0LE03_9MAGN</name>
<gene>
    <name evidence="2" type="ORF">Syun_001481</name>
</gene>
<comment type="caution">
    <text evidence="2">The sequence shown here is derived from an EMBL/GenBank/DDBJ whole genome shotgun (WGS) entry which is preliminary data.</text>
</comment>
<evidence type="ECO:0000256" key="1">
    <source>
        <dbReference type="SAM" id="MobiDB-lite"/>
    </source>
</evidence>
<dbReference type="Proteomes" id="UP001420932">
    <property type="component" value="Unassembled WGS sequence"/>
</dbReference>
<proteinExistence type="predicted"/>
<protein>
    <submittedName>
        <fullName evidence="2">Uncharacterized protein</fullName>
    </submittedName>
</protein>
<feature type="compositionally biased region" description="Pro residues" evidence="1">
    <location>
        <begin position="233"/>
        <end position="243"/>
    </location>
</feature>
<evidence type="ECO:0000313" key="3">
    <source>
        <dbReference type="Proteomes" id="UP001420932"/>
    </source>
</evidence>
<organism evidence="2 3">
    <name type="scientific">Stephania yunnanensis</name>
    <dbReference type="NCBI Taxonomy" id="152371"/>
    <lineage>
        <taxon>Eukaryota</taxon>
        <taxon>Viridiplantae</taxon>
        <taxon>Streptophyta</taxon>
        <taxon>Embryophyta</taxon>
        <taxon>Tracheophyta</taxon>
        <taxon>Spermatophyta</taxon>
        <taxon>Magnoliopsida</taxon>
        <taxon>Ranunculales</taxon>
        <taxon>Menispermaceae</taxon>
        <taxon>Menispermoideae</taxon>
        <taxon>Cissampelideae</taxon>
        <taxon>Stephania</taxon>
    </lineage>
</organism>
<sequence length="281" mass="31538">MGTDVCKTLSLLTHSHLRMLSLPRQISLSKPSTASPDPLTITHQVGASIFAASCLRICWRSCCLSSLPLKPSPFVIATSEAIAVRLCPLYRFRAEQPLLALFIAVSLKGTYKVWDASLEWPRAGIGYELRAFEAKLQRRRQELTQATPDQSVDDEAVYYNVAGECPKGRVYGLESLGRKNRRYADPDASTSQLPEMVPRSEFDSVVEQLRHVVVFMQRQFGITIDEAGLSRLQPPPPPLPPPHEQQQQPPQIDPADLPQQQDNVHREMQAWLTRDEQLGDT</sequence>
<evidence type="ECO:0000313" key="2">
    <source>
        <dbReference type="EMBL" id="KAK9169341.1"/>
    </source>
</evidence>
<feature type="compositionally biased region" description="Low complexity" evidence="1">
    <location>
        <begin position="244"/>
        <end position="262"/>
    </location>
</feature>
<reference evidence="2 3" key="1">
    <citation type="submission" date="2024-01" db="EMBL/GenBank/DDBJ databases">
        <title>Genome assemblies of Stephania.</title>
        <authorList>
            <person name="Yang L."/>
        </authorList>
    </citation>
    <scope>NUCLEOTIDE SEQUENCE [LARGE SCALE GENOMIC DNA]</scope>
    <source>
        <strain evidence="2">YNDBR</strain>
        <tissue evidence="2">Leaf</tissue>
    </source>
</reference>
<accession>A0AAP0LE03</accession>
<feature type="compositionally biased region" description="Basic and acidic residues" evidence="1">
    <location>
        <begin position="263"/>
        <end position="281"/>
    </location>
</feature>
<dbReference type="AlphaFoldDB" id="A0AAP0LE03"/>